<evidence type="ECO:0000313" key="2">
    <source>
        <dbReference type="EMBL" id="GAN44188.1"/>
    </source>
</evidence>
<dbReference type="PANTHER" id="PTHR39650">
    <property type="entry name" value="CDP-ARCHAEOL SYNTHASE"/>
    <property type="match status" value="1"/>
</dbReference>
<feature type="transmembrane region" description="Helical" evidence="1">
    <location>
        <begin position="67"/>
        <end position="84"/>
    </location>
</feature>
<dbReference type="EMBL" id="DF952378">
    <property type="protein sequence ID" value="GAN44188.1"/>
    <property type="molecule type" value="Genomic_DNA"/>
</dbReference>
<evidence type="ECO:0000313" key="3">
    <source>
        <dbReference type="EMBL" id="GAP67039.1"/>
    </source>
</evidence>
<reference evidence="2" key="1">
    <citation type="submission" date="2015-03" db="EMBL/GenBank/DDBJ databases">
        <title>Draft genome sequence of Mizugakiibacter sediminis skMP5.</title>
        <authorList>
            <person name="Watanabe T."/>
            <person name="Kojima H."/>
            <person name="Fukui M."/>
        </authorList>
    </citation>
    <scope>NUCLEOTIDE SEQUENCE</scope>
    <source>
        <strain evidence="2">SkMP5</strain>
    </source>
</reference>
<gene>
    <name evidence="2" type="ORF">MBSD_0709</name>
    <name evidence="3" type="ORF">MBSD_n2355</name>
</gene>
<dbReference type="STRING" id="1475481.GCA_000953855_02402"/>
<proteinExistence type="predicted"/>
<keyword evidence="1" id="KW-0812">Transmembrane</keyword>
<dbReference type="EMBL" id="DF970239">
    <property type="protein sequence ID" value="GAP67039.1"/>
    <property type="molecule type" value="Genomic_DNA"/>
</dbReference>
<dbReference type="AlphaFoldDB" id="A0A0K8QQ82"/>
<dbReference type="InterPro" id="IPR032690">
    <property type="entry name" value="CarS"/>
</dbReference>
<keyword evidence="4" id="KW-1185">Reference proteome</keyword>
<evidence type="ECO:0008006" key="5">
    <source>
        <dbReference type="Google" id="ProtNLM"/>
    </source>
</evidence>
<accession>A0A0K8QQ82</accession>
<organism evidence="3">
    <name type="scientific">Mizugakiibacter sediminis</name>
    <dbReference type="NCBI Taxonomy" id="1475481"/>
    <lineage>
        <taxon>Bacteria</taxon>
        <taxon>Pseudomonadati</taxon>
        <taxon>Pseudomonadota</taxon>
        <taxon>Gammaproteobacteria</taxon>
        <taxon>Lysobacterales</taxon>
        <taxon>Rhodanobacteraceae</taxon>
        <taxon>Mizugakiibacter</taxon>
    </lineage>
</organism>
<dbReference type="HOGENOM" id="CLU_105710_0_0_6"/>
<dbReference type="Proteomes" id="UP000253740">
    <property type="component" value="Unassembled WGS sequence"/>
</dbReference>
<reference evidence="3" key="2">
    <citation type="submission" date="2015-08" db="EMBL/GenBank/DDBJ databases">
        <title>Complete DNA Sequence of Pseudomonas syringae pv. actinidiae, the Causal Agent of Kiwifruit Canker Disease.</title>
        <authorList>
            <person name="Rikkerink E.H.A."/>
            <person name="Fineran P.C."/>
        </authorList>
    </citation>
    <scope>NUCLEOTIDE SEQUENCE</scope>
    <source>
        <strain evidence="3">SkMP5</strain>
    </source>
</reference>
<dbReference type="Pfam" id="PF01864">
    <property type="entry name" value="CarS-like"/>
    <property type="match status" value="1"/>
</dbReference>
<sequence>MAPAYAANMAPPFLRYWRGWNPPLQRRLFGAHKTVLGFAAGVLAALAVARLQARVGWTHALVAPSEWAAAGLALGFGAMAGDAVKSFFKRRRGRPPGTPWPPFDQLDFVVGALLLVAPRVELGAADVALTLAATFVGDLLVNRAAFRLGIKDTPW</sequence>
<keyword evidence="1" id="KW-1133">Transmembrane helix</keyword>
<evidence type="ECO:0000313" key="4">
    <source>
        <dbReference type="Proteomes" id="UP000253740"/>
    </source>
</evidence>
<dbReference type="PANTHER" id="PTHR39650:SF1">
    <property type="entry name" value="CDP-ARCHAEOL SYNTHASE"/>
    <property type="match status" value="1"/>
</dbReference>
<protein>
    <recommendedName>
        <fullName evidence="5">CDP-archaeol synthase</fullName>
    </recommendedName>
</protein>
<evidence type="ECO:0000256" key="1">
    <source>
        <dbReference type="SAM" id="Phobius"/>
    </source>
</evidence>
<name>A0A0K8QQ82_9GAMM</name>
<keyword evidence="1" id="KW-0472">Membrane</keyword>